<dbReference type="EMBL" id="CP144143">
    <property type="protein sequence ID" value="WWC82489.1"/>
    <property type="molecule type" value="Genomic_DNA"/>
</dbReference>
<gene>
    <name evidence="1" type="ORF">PIECOFPK_00194</name>
</gene>
<dbReference type="Pfam" id="PF05164">
    <property type="entry name" value="ZapA"/>
    <property type="match status" value="1"/>
</dbReference>
<dbReference type="RefSeq" id="WP_409966300.1">
    <property type="nucleotide sequence ID" value="NZ_CP144143.1"/>
</dbReference>
<evidence type="ECO:0000313" key="1">
    <source>
        <dbReference type="EMBL" id="WWC82489.1"/>
    </source>
</evidence>
<sequence>MEQKNLIPANINIADRIYRVQMLPDDEQVVRQSVKLINDKIMEFKTTIPGKDMQDYLSMVLVWFVTESANKSVSLANESLLLSQLQQIESVIEEELEK</sequence>
<dbReference type="InterPro" id="IPR007838">
    <property type="entry name" value="Cell_div_ZapA-like"/>
</dbReference>
<organism evidence="1 2">
    <name type="scientific">Mycovorax composti</name>
    <dbReference type="NCBI Taxonomy" id="2962693"/>
    <lineage>
        <taxon>Bacteria</taxon>
        <taxon>Pseudomonadati</taxon>
        <taxon>Bacteroidota</taxon>
        <taxon>Chitinophagia</taxon>
        <taxon>Chitinophagales</taxon>
        <taxon>Chitinophagaceae</taxon>
        <taxon>Mycovorax</taxon>
    </lineage>
</organism>
<reference evidence="2" key="1">
    <citation type="submission" date="2024-01" db="EMBL/GenBank/DDBJ databases">
        <title>Mycovorax composti gen. nov. sp. nov., a member of the family Chitinophagaceae isolated from button mushroom compost.</title>
        <authorList>
            <person name="Thai M."/>
            <person name="Bell T.L."/>
            <person name="Kertesz M.A."/>
        </authorList>
    </citation>
    <scope>NUCLEOTIDE SEQUENCE [LARGE SCALE GENOMIC DNA]</scope>
    <source>
        <strain evidence="2">C216</strain>
    </source>
</reference>
<protein>
    <recommendedName>
        <fullName evidence="3">Cell division protein ZapA</fullName>
    </recommendedName>
</protein>
<evidence type="ECO:0000313" key="2">
    <source>
        <dbReference type="Proteomes" id="UP001321305"/>
    </source>
</evidence>
<accession>A0ABZ2EGV3</accession>
<dbReference type="SUPFAM" id="SSF102829">
    <property type="entry name" value="Cell division protein ZapA-like"/>
    <property type="match status" value="1"/>
</dbReference>
<proteinExistence type="predicted"/>
<dbReference type="InterPro" id="IPR036192">
    <property type="entry name" value="Cell_div_ZapA-like_sf"/>
</dbReference>
<evidence type="ECO:0008006" key="3">
    <source>
        <dbReference type="Google" id="ProtNLM"/>
    </source>
</evidence>
<name>A0ABZ2EGV3_9BACT</name>
<keyword evidence="2" id="KW-1185">Reference proteome</keyword>
<dbReference type="Proteomes" id="UP001321305">
    <property type="component" value="Chromosome"/>
</dbReference>